<keyword evidence="2" id="KW-0472">Membrane</keyword>
<proteinExistence type="predicted"/>
<reference evidence="3" key="1">
    <citation type="submission" date="2020-06" db="EMBL/GenBank/DDBJ databases">
        <authorList>
            <consortium name="Plant Systems Biology data submission"/>
        </authorList>
    </citation>
    <scope>NUCLEOTIDE SEQUENCE</scope>
    <source>
        <strain evidence="3">D6</strain>
    </source>
</reference>
<accession>A0A9N8F0Z9</accession>
<keyword evidence="4" id="KW-1185">Reference proteome</keyword>
<keyword evidence="2" id="KW-0812">Transmembrane</keyword>
<organism evidence="3 4">
    <name type="scientific">Seminavis robusta</name>
    <dbReference type="NCBI Taxonomy" id="568900"/>
    <lineage>
        <taxon>Eukaryota</taxon>
        <taxon>Sar</taxon>
        <taxon>Stramenopiles</taxon>
        <taxon>Ochrophyta</taxon>
        <taxon>Bacillariophyta</taxon>
        <taxon>Bacillariophyceae</taxon>
        <taxon>Bacillariophycidae</taxon>
        <taxon>Naviculales</taxon>
        <taxon>Naviculaceae</taxon>
        <taxon>Seminavis</taxon>
    </lineage>
</organism>
<evidence type="ECO:0000313" key="4">
    <source>
        <dbReference type="Proteomes" id="UP001153069"/>
    </source>
</evidence>
<feature type="transmembrane region" description="Helical" evidence="2">
    <location>
        <begin position="222"/>
        <end position="245"/>
    </location>
</feature>
<sequence length="358" mass="39832">MMEEAQGMIRNSQFTVEFSTWPPNLDFRNLQERVLITLETIFCQEGKEEEENEQGVCLLKNHIVEMGDGERSLQAEDTVLFMAVKDFEEDYDYSTYSDPLSWSAWSISFLVVRMGSSIIEKVVESDMVNTTEVELSAESIYDAGMDFLEASMTFEVNKNILEGTFDQLMNQRTAMGTRVVTSIPGEEQETFHQLQYPFMSESSSTNSPAGTKGEEDASSDEMMYIIIFFAGLGAGLIVIVVLLIITCSRRCKANEDSSENHVKSMGDSTDKDISISQSGSVERIIVLDTSSGSIDQNDPLRRSLENQVMSQAEEELASPMGRHRRSDSGSIADSVSMMTESVASRVDWSVAGQTVAWA</sequence>
<feature type="region of interest" description="Disordered" evidence="1">
    <location>
        <begin position="311"/>
        <end position="331"/>
    </location>
</feature>
<keyword evidence="2" id="KW-1133">Transmembrane helix</keyword>
<dbReference type="Proteomes" id="UP001153069">
    <property type="component" value="Unassembled WGS sequence"/>
</dbReference>
<gene>
    <name evidence="3" type="ORF">SEMRO_2435_G327580.1</name>
</gene>
<protein>
    <submittedName>
        <fullName evidence="3">Uncharacterized protein</fullName>
    </submittedName>
</protein>
<evidence type="ECO:0000313" key="3">
    <source>
        <dbReference type="EMBL" id="CAB9529231.1"/>
    </source>
</evidence>
<evidence type="ECO:0000256" key="2">
    <source>
        <dbReference type="SAM" id="Phobius"/>
    </source>
</evidence>
<dbReference type="AlphaFoldDB" id="A0A9N8F0Z9"/>
<evidence type="ECO:0000256" key="1">
    <source>
        <dbReference type="SAM" id="MobiDB-lite"/>
    </source>
</evidence>
<comment type="caution">
    <text evidence="3">The sequence shown here is derived from an EMBL/GenBank/DDBJ whole genome shotgun (WGS) entry which is preliminary data.</text>
</comment>
<name>A0A9N8F0Z9_9STRA</name>
<dbReference type="EMBL" id="CAICTM010002433">
    <property type="protein sequence ID" value="CAB9529231.1"/>
    <property type="molecule type" value="Genomic_DNA"/>
</dbReference>